<comment type="caution">
    <text evidence="1">The sequence shown here is derived from an EMBL/GenBank/DDBJ whole genome shotgun (WGS) entry which is preliminary data.</text>
</comment>
<evidence type="ECO:0000313" key="1">
    <source>
        <dbReference type="EMBL" id="KAK6790027.1"/>
    </source>
</evidence>
<sequence length="97" mass="10554">MGEGTNCLSHLNVLNGLITQLANFGVKTKEENKPIVLLNSLPSFYDNLATTILHGKDYIELNDITSALLLNEKMRKKPESHGHALITEVVVGVAKGV</sequence>
<protein>
    <submittedName>
        <fullName evidence="1">Uncharacterized protein</fullName>
    </submittedName>
</protein>
<gene>
    <name evidence="1" type="ORF">RDI58_013827</name>
</gene>
<dbReference type="Pfam" id="PF14223">
    <property type="entry name" value="Retrotran_gag_2"/>
    <property type="match status" value="1"/>
</dbReference>
<dbReference type="Proteomes" id="UP001371456">
    <property type="component" value="Unassembled WGS sequence"/>
</dbReference>
<proteinExistence type="predicted"/>
<reference evidence="1 2" key="1">
    <citation type="submission" date="2024-02" db="EMBL/GenBank/DDBJ databases">
        <title>de novo genome assembly of Solanum bulbocastanum strain 11H21.</title>
        <authorList>
            <person name="Hosaka A.J."/>
        </authorList>
    </citation>
    <scope>NUCLEOTIDE SEQUENCE [LARGE SCALE GENOMIC DNA]</scope>
    <source>
        <tissue evidence="1">Young leaves</tissue>
    </source>
</reference>
<dbReference type="AlphaFoldDB" id="A0AAN8TRM4"/>
<evidence type="ECO:0000313" key="2">
    <source>
        <dbReference type="Proteomes" id="UP001371456"/>
    </source>
</evidence>
<accession>A0AAN8TRM4</accession>
<name>A0AAN8TRM4_SOLBU</name>
<dbReference type="EMBL" id="JBANQN010000005">
    <property type="protein sequence ID" value="KAK6790027.1"/>
    <property type="molecule type" value="Genomic_DNA"/>
</dbReference>
<keyword evidence="2" id="KW-1185">Reference proteome</keyword>
<organism evidence="1 2">
    <name type="scientific">Solanum bulbocastanum</name>
    <name type="common">Wild potato</name>
    <dbReference type="NCBI Taxonomy" id="147425"/>
    <lineage>
        <taxon>Eukaryota</taxon>
        <taxon>Viridiplantae</taxon>
        <taxon>Streptophyta</taxon>
        <taxon>Embryophyta</taxon>
        <taxon>Tracheophyta</taxon>
        <taxon>Spermatophyta</taxon>
        <taxon>Magnoliopsida</taxon>
        <taxon>eudicotyledons</taxon>
        <taxon>Gunneridae</taxon>
        <taxon>Pentapetalae</taxon>
        <taxon>asterids</taxon>
        <taxon>lamiids</taxon>
        <taxon>Solanales</taxon>
        <taxon>Solanaceae</taxon>
        <taxon>Solanoideae</taxon>
        <taxon>Solaneae</taxon>
        <taxon>Solanum</taxon>
    </lineage>
</organism>